<protein>
    <submittedName>
        <fullName evidence="1">Uncharacterized protein</fullName>
    </submittedName>
</protein>
<dbReference type="AlphaFoldDB" id="A0A4Y2NRF2"/>
<keyword evidence="2" id="KW-1185">Reference proteome</keyword>
<evidence type="ECO:0000313" key="2">
    <source>
        <dbReference type="Proteomes" id="UP000499080"/>
    </source>
</evidence>
<accession>A0A4Y2NRF2</accession>
<proteinExistence type="predicted"/>
<dbReference type="EMBL" id="BGPR01128969">
    <property type="protein sequence ID" value="GBN40960.1"/>
    <property type="molecule type" value="Genomic_DNA"/>
</dbReference>
<organism evidence="1 2">
    <name type="scientific">Araneus ventricosus</name>
    <name type="common">Orbweaver spider</name>
    <name type="synonym">Epeira ventricosa</name>
    <dbReference type="NCBI Taxonomy" id="182803"/>
    <lineage>
        <taxon>Eukaryota</taxon>
        <taxon>Metazoa</taxon>
        <taxon>Ecdysozoa</taxon>
        <taxon>Arthropoda</taxon>
        <taxon>Chelicerata</taxon>
        <taxon>Arachnida</taxon>
        <taxon>Araneae</taxon>
        <taxon>Araneomorphae</taxon>
        <taxon>Entelegynae</taxon>
        <taxon>Araneoidea</taxon>
        <taxon>Araneidae</taxon>
        <taxon>Araneus</taxon>
    </lineage>
</organism>
<gene>
    <name evidence="1" type="ORF">AVEN_246798_1</name>
</gene>
<reference evidence="1 2" key="1">
    <citation type="journal article" date="2019" name="Sci. Rep.">
        <title>Orb-weaving spider Araneus ventricosus genome elucidates the spidroin gene catalogue.</title>
        <authorList>
            <person name="Kono N."/>
            <person name="Nakamura H."/>
            <person name="Ohtoshi R."/>
            <person name="Moran D.A.P."/>
            <person name="Shinohara A."/>
            <person name="Yoshida Y."/>
            <person name="Fujiwara M."/>
            <person name="Mori M."/>
            <person name="Tomita M."/>
            <person name="Arakawa K."/>
        </authorList>
    </citation>
    <scope>NUCLEOTIDE SEQUENCE [LARGE SCALE GENOMIC DNA]</scope>
</reference>
<evidence type="ECO:0000313" key="1">
    <source>
        <dbReference type="EMBL" id="GBN40960.1"/>
    </source>
</evidence>
<dbReference type="OrthoDB" id="6433639at2759"/>
<comment type="caution">
    <text evidence="1">The sequence shown here is derived from an EMBL/GenBank/DDBJ whole genome shotgun (WGS) entry which is preliminary data.</text>
</comment>
<name>A0A4Y2NRF2_ARAVE</name>
<dbReference type="Proteomes" id="UP000499080">
    <property type="component" value="Unassembled WGS sequence"/>
</dbReference>
<sequence length="118" mass="13623">MEALEQTARELWENTTRQNVSAPSQQETEQDNVISKALLFTWFPWFETTTEEIQEDRATKTKQVSTFRAGVGGSLSGYISTNINRMLTNCCEKREEIVHSARRAIFAIEPRIAIYSYR</sequence>